<reference evidence="1 2" key="1">
    <citation type="submission" date="2016-01" db="EMBL/GenBank/DDBJ databases">
        <title>High potential of lignocellulose degradation of a new Verrucomicrobia species.</title>
        <authorList>
            <person name="Wang Y."/>
            <person name="Shi Y."/>
            <person name="Qiu Z."/>
            <person name="Liu S."/>
            <person name="Yang H."/>
        </authorList>
    </citation>
    <scope>NUCLEOTIDE SEQUENCE [LARGE SCALE GENOMIC DNA]</scope>
    <source>
        <strain evidence="1 2">TSB47</strain>
    </source>
</reference>
<evidence type="ECO:0000313" key="2">
    <source>
        <dbReference type="Proteomes" id="UP000078486"/>
    </source>
</evidence>
<accession>A0A178ID85</accession>
<keyword evidence="2" id="KW-1185">Reference proteome</keyword>
<comment type="caution">
    <text evidence="1">The sequence shown here is derived from an EMBL/GenBank/DDBJ whole genome shotgun (WGS) entry which is preliminary data.</text>
</comment>
<dbReference type="Proteomes" id="UP000078486">
    <property type="component" value="Unassembled WGS sequence"/>
</dbReference>
<evidence type="ECO:0000313" key="1">
    <source>
        <dbReference type="EMBL" id="OAM87117.1"/>
    </source>
</evidence>
<dbReference type="EMBL" id="LRRQ01000185">
    <property type="protein sequence ID" value="OAM87117.1"/>
    <property type="molecule type" value="Genomic_DNA"/>
</dbReference>
<name>A0A178ID85_9BACT</name>
<gene>
    <name evidence="1" type="ORF">AW736_24545</name>
</gene>
<dbReference type="AlphaFoldDB" id="A0A178ID85"/>
<protein>
    <submittedName>
        <fullName evidence="1">Uncharacterized protein</fullName>
    </submittedName>
</protein>
<organism evidence="1 2">
    <name type="scientific">Termitidicoccus mucosus</name>
    <dbReference type="NCBI Taxonomy" id="1184151"/>
    <lineage>
        <taxon>Bacteria</taxon>
        <taxon>Pseudomonadati</taxon>
        <taxon>Verrucomicrobiota</taxon>
        <taxon>Opitutia</taxon>
        <taxon>Opitutales</taxon>
        <taxon>Opitutaceae</taxon>
        <taxon>Termitidicoccus</taxon>
    </lineage>
</organism>
<sequence length="80" mass="8154">MANADTGSCNATRDEYTDSAGISTAAPASAAASPVAASCAHTTPASTAGAKMENLKDKLVFIIENQVNNQAILRNQDIVS</sequence>
<proteinExistence type="predicted"/>